<dbReference type="EMBL" id="MCFL01000046">
    <property type="protein sequence ID" value="ORZ32495.1"/>
    <property type="molecule type" value="Genomic_DNA"/>
</dbReference>
<name>A0A1Y2HD97_9FUNG</name>
<feature type="compositionally biased region" description="Polar residues" evidence="1">
    <location>
        <begin position="126"/>
        <end position="137"/>
    </location>
</feature>
<evidence type="ECO:0000256" key="1">
    <source>
        <dbReference type="SAM" id="MobiDB-lite"/>
    </source>
</evidence>
<feature type="compositionally biased region" description="Polar residues" evidence="1">
    <location>
        <begin position="153"/>
        <end position="165"/>
    </location>
</feature>
<evidence type="ECO:0000313" key="3">
    <source>
        <dbReference type="Proteomes" id="UP000193411"/>
    </source>
</evidence>
<proteinExistence type="predicted"/>
<gene>
    <name evidence="2" type="ORF">BCR44DRAFT_1515456</name>
</gene>
<accession>A0A1Y2HD97</accession>
<dbReference type="Proteomes" id="UP000193411">
    <property type="component" value="Unassembled WGS sequence"/>
</dbReference>
<reference evidence="2 3" key="1">
    <citation type="submission" date="2016-07" db="EMBL/GenBank/DDBJ databases">
        <title>Pervasive Adenine N6-methylation of Active Genes in Fungi.</title>
        <authorList>
            <consortium name="DOE Joint Genome Institute"/>
            <person name="Mondo S.J."/>
            <person name="Dannebaum R.O."/>
            <person name="Kuo R.C."/>
            <person name="Labutti K."/>
            <person name="Haridas S."/>
            <person name="Kuo A."/>
            <person name="Salamov A."/>
            <person name="Ahrendt S.R."/>
            <person name="Lipzen A."/>
            <person name="Sullivan W."/>
            <person name="Andreopoulos W.B."/>
            <person name="Clum A."/>
            <person name="Lindquist E."/>
            <person name="Daum C."/>
            <person name="Ramamoorthy G.K."/>
            <person name="Gryganskyi A."/>
            <person name="Culley D."/>
            <person name="Magnuson J.K."/>
            <person name="James T.Y."/>
            <person name="O'Malley M.A."/>
            <person name="Stajich J.E."/>
            <person name="Spatafora J.W."/>
            <person name="Visel A."/>
            <person name="Grigoriev I.V."/>
        </authorList>
    </citation>
    <scope>NUCLEOTIDE SEQUENCE [LARGE SCALE GENOMIC DNA]</scope>
    <source>
        <strain evidence="2 3">PL171</strain>
    </source>
</reference>
<dbReference type="OrthoDB" id="449052at2759"/>
<sequence>MRLTIRSDIEAASISLALPRLTLLDARARLVRLHRAGELVARKRDVIDAEAHMLCGTHSSDAHKRHFGAPSVRHWALVAQFSDPWKSLTDLRSLLDSTHISGLIGQTPSLVESTLDADATLVPIPLNSSQDSHNRQAAGTAADDRPMKPVPAGSTSTTTHPRSGLAQQSLTNLLPVNPNETQAGVVFVTQRTPALAALQLLAGPAQFTAVTDDSTGALVGQWTWSVVRDPDTLVRILVDPGVVVGQLVPEPDMLVSPATKV</sequence>
<dbReference type="AlphaFoldDB" id="A0A1Y2HD97"/>
<evidence type="ECO:0000313" key="2">
    <source>
        <dbReference type="EMBL" id="ORZ32495.1"/>
    </source>
</evidence>
<comment type="caution">
    <text evidence="2">The sequence shown here is derived from an EMBL/GenBank/DDBJ whole genome shotgun (WGS) entry which is preliminary data.</text>
</comment>
<protein>
    <submittedName>
        <fullName evidence="2">Uncharacterized protein</fullName>
    </submittedName>
</protein>
<organism evidence="2 3">
    <name type="scientific">Catenaria anguillulae PL171</name>
    <dbReference type="NCBI Taxonomy" id="765915"/>
    <lineage>
        <taxon>Eukaryota</taxon>
        <taxon>Fungi</taxon>
        <taxon>Fungi incertae sedis</taxon>
        <taxon>Blastocladiomycota</taxon>
        <taxon>Blastocladiomycetes</taxon>
        <taxon>Blastocladiales</taxon>
        <taxon>Catenariaceae</taxon>
        <taxon>Catenaria</taxon>
    </lineage>
</organism>
<feature type="region of interest" description="Disordered" evidence="1">
    <location>
        <begin position="124"/>
        <end position="165"/>
    </location>
</feature>
<keyword evidence="3" id="KW-1185">Reference proteome</keyword>